<dbReference type="Proteomes" id="UP000194137">
    <property type="component" value="Chromosome"/>
</dbReference>
<dbReference type="STRING" id="1235591.CAK95_14130"/>
<evidence type="ECO:0000313" key="1">
    <source>
        <dbReference type="EMBL" id="ARQ00094.1"/>
    </source>
</evidence>
<dbReference type="AlphaFoldDB" id="A0A1W6ZRS6"/>
<accession>A0A1W6ZRS6</accession>
<protein>
    <submittedName>
        <fullName evidence="1">Uncharacterized protein</fullName>
    </submittedName>
</protein>
<organism evidence="1 2">
    <name type="scientific">Pseudorhodoplanes sinuspersici</name>
    <dbReference type="NCBI Taxonomy" id="1235591"/>
    <lineage>
        <taxon>Bacteria</taxon>
        <taxon>Pseudomonadati</taxon>
        <taxon>Pseudomonadota</taxon>
        <taxon>Alphaproteobacteria</taxon>
        <taxon>Hyphomicrobiales</taxon>
        <taxon>Pseudorhodoplanes</taxon>
    </lineage>
</organism>
<name>A0A1W6ZRS6_9HYPH</name>
<keyword evidence="2" id="KW-1185">Reference proteome</keyword>
<reference evidence="1 2" key="1">
    <citation type="submission" date="2017-05" db="EMBL/GenBank/DDBJ databases">
        <title>Full genome sequence of Pseudorhodoplanes sinuspersici.</title>
        <authorList>
            <person name="Dastgheib S.M.M."/>
            <person name="Shavandi M."/>
            <person name="Tirandaz H."/>
        </authorList>
    </citation>
    <scope>NUCLEOTIDE SEQUENCE [LARGE SCALE GENOMIC DNA]</scope>
    <source>
        <strain evidence="1 2">RIPI110</strain>
    </source>
</reference>
<proteinExistence type="predicted"/>
<dbReference type="EMBL" id="CP021112">
    <property type="protein sequence ID" value="ARQ00094.1"/>
    <property type="molecule type" value="Genomic_DNA"/>
</dbReference>
<gene>
    <name evidence="1" type="ORF">CAK95_14130</name>
</gene>
<dbReference type="KEGG" id="psin:CAK95_14130"/>
<sequence length="66" mass="7437">MRQGKTACKGRFIPMDRLDNLVVEHLADRLFNPERLSAILVTAATQRAEKAAEVDRLSACRGRRGR</sequence>
<evidence type="ECO:0000313" key="2">
    <source>
        <dbReference type="Proteomes" id="UP000194137"/>
    </source>
</evidence>